<comment type="caution">
    <text evidence="1">The sequence shown here is derived from an EMBL/GenBank/DDBJ whole genome shotgun (WGS) entry which is preliminary data.</text>
</comment>
<dbReference type="EMBL" id="LAZR01000310">
    <property type="protein sequence ID" value="KKN75459.1"/>
    <property type="molecule type" value="Genomic_DNA"/>
</dbReference>
<dbReference type="Pfam" id="PF14359">
    <property type="entry name" value="DUF4406"/>
    <property type="match status" value="1"/>
</dbReference>
<dbReference type="InterPro" id="IPR025518">
    <property type="entry name" value="DUF4406"/>
</dbReference>
<dbReference type="Gene3D" id="3.40.50.10400">
    <property type="entry name" value="Hypothetical protein PA1492"/>
    <property type="match status" value="1"/>
</dbReference>
<dbReference type="SUPFAM" id="SSF52309">
    <property type="entry name" value="N-(deoxy)ribosyltransferase-like"/>
    <property type="match status" value="1"/>
</dbReference>
<evidence type="ECO:0000313" key="1">
    <source>
        <dbReference type="EMBL" id="KKN75459.1"/>
    </source>
</evidence>
<accession>A0A0F9T8F7</accession>
<gene>
    <name evidence="1" type="ORF">LCGC14_0380800</name>
</gene>
<organism evidence="1">
    <name type="scientific">marine sediment metagenome</name>
    <dbReference type="NCBI Taxonomy" id="412755"/>
    <lineage>
        <taxon>unclassified sequences</taxon>
        <taxon>metagenomes</taxon>
        <taxon>ecological metagenomes</taxon>
    </lineage>
</organism>
<sequence>MIIYIAGKYNAKTSGEKLKNTHEAIDIGIELMKLGHYVLIPHLTHYIDERMDYNGEPPRDNPFWYKFDNIIIPKCDALFLRSHSHGADAELKLAEKLGLKIYYDLRKVPVEK</sequence>
<evidence type="ECO:0008006" key="2">
    <source>
        <dbReference type="Google" id="ProtNLM"/>
    </source>
</evidence>
<name>A0A0F9T8F7_9ZZZZ</name>
<reference evidence="1" key="1">
    <citation type="journal article" date="2015" name="Nature">
        <title>Complex archaea that bridge the gap between prokaryotes and eukaryotes.</title>
        <authorList>
            <person name="Spang A."/>
            <person name="Saw J.H."/>
            <person name="Jorgensen S.L."/>
            <person name="Zaremba-Niedzwiedzka K."/>
            <person name="Martijn J."/>
            <person name="Lind A.E."/>
            <person name="van Eijk R."/>
            <person name="Schleper C."/>
            <person name="Guy L."/>
            <person name="Ettema T.J."/>
        </authorList>
    </citation>
    <scope>NUCLEOTIDE SEQUENCE</scope>
</reference>
<dbReference type="AlphaFoldDB" id="A0A0F9T8F7"/>
<proteinExistence type="predicted"/>
<protein>
    <recommendedName>
        <fullName evidence="2">DUF4406 domain-containing protein</fullName>
    </recommendedName>
</protein>